<organism evidence="2 3">
    <name type="scientific">Keguizhuia sedimenti</name>
    <dbReference type="NCBI Taxonomy" id="3064264"/>
    <lineage>
        <taxon>Bacteria</taxon>
        <taxon>Pseudomonadati</taxon>
        <taxon>Pseudomonadota</taxon>
        <taxon>Betaproteobacteria</taxon>
        <taxon>Burkholderiales</taxon>
        <taxon>Oxalobacteraceae</taxon>
        <taxon>Keguizhuia</taxon>
    </lineage>
</organism>
<dbReference type="Proteomes" id="UP001225596">
    <property type="component" value="Unassembled WGS sequence"/>
</dbReference>
<dbReference type="NCBIfam" id="TIGR00738">
    <property type="entry name" value="rrf2_super"/>
    <property type="match status" value="1"/>
</dbReference>
<accession>A0ABU1BRJ2</accession>
<dbReference type="InterPro" id="IPR036388">
    <property type="entry name" value="WH-like_DNA-bd_sf"/>
</dbReference>
<proteinExistence type="predicted"/>
<dbReference type="InterPro" id="IPR036390">
    <property type="entry name" value="WH_DNA-bd_sf"/>
</dbReference>
<evidence type="ECO:0000313" key="3">
    <source>
        <dbReference type="Proteomes" id="UP001225596"/>
    </source>
</evidence>
<evidence type="ECO:0000256" key="1">
    <source>
        <dbReference type="ARBA" id="ARBA00023125"/>
    </source>
</evidence>
<dbReference type="RefSeq" id="WP_338437410.1">
    <property type="nucleotide sequence ID" value="NZ_JAUYVH010000009.1"/>
</dbReference>
<reference evidence="2 3" key="1">
    <citation type="submission" date="2023-08" db="EMBL/GenBank/DDBJ databases">
        <title>Oxalobacteraceae gen .nov., isolated from river sludge outside the plant.</title>
        <authorList>
            <person name="Zhao S.Y."/>
        </authorList>
    </citation>
    <scope>NUCLEOTIDE SEQUENCE [LARGE SCALE GENOMIC DNA]</scope>
    <source>
        <strain evidence="2 3">R-40</strain>
    </source>
</reference>
<protein>
    <submittedName>
        <fullName evidence="2">Fe-S cluster assembly transcriptional regulator IscR</fullName>
    </submittedName>
</protein>
<dbReference type="PANTHER" id="PTHR33221:SF5">
    <property type="entry name" value="HTH-TYPE TRANSCRIPTIONAL REGULATOR ISCR"/>
    <property type="match status" value="1"/>
</dbReference>
<dbReference type="PROSITE" id="PS51197">
    <property type="entry name" value="HTH_RRF2_2"/>
    <property type="match status" value="1"/>
</dbReference>
<evidence type="ECO:0000313" key="2">
    <source>
        <dbReference type="EMBL" id="MDQ9171474.1"/>
    </source>
</evidence>
<name>A0ABU1BRJ2_9BURK</name>
<dbReference type="Gene3D" id="1.10.10.10">
    <property type="entry name" value="Winged helix-like DNA-binding domain superfamily/Winged helix DNA-binding domain"/>
    <property type="match status" value="1"/>
</dbReference>
<keyword evidence="1" id="KW-0238">DNA-binding</keyword>
<dbReference type="InterPro" id="IPR000944">
    <property type="entry name" value="Tscrpt_reg_Rrf2"/>
</dbReference>
<dbReference type="NCBIfam" id="TIGR02010">
    <property type="entry name" value="IscR"/>
    <property type="match status" value="1"/>
</dbReference>
<dbReference type="Pfam" id="PF02082">
    <property type="entry name" value="Rrf2"/>
    <property type="match status" value="1"/>
</dbReference>
<dbReference type="InterPro" id="IPR010242">
    <property type="entry name" value="TF_HTH_IscR"/>
</dbReference>
<sequence length="158" mass="17477">MRLTTKGRFAVTAMIDLALRQESGPVTLAGISQRQEISLSYLEQLFGKLRRHEIVESVRGPGGGYNLARPAEKVTVADIIIAVDEPLDATQCGGKQNCKHSSDHQEGHRCMTHDLWATLNAKMVDYLDSVSLKDLVDQQRQKSLEETVVVVHRSHASA</sequence>
<dbReference type="SUPFAM" id="SSF46785">
    <property type="entry name" value="Winged helix' DNA-binding domain"/>
    <property type="match status" value="1"/>
</dbReference>
<dbReference type="PANTHER" id="PTHR33221">
    <property type="entry name" value="WINGED HELIX-TURN-HELIX TRANSCRIPTIONAL REGULATOR, RRF2 FAMILY"/>
    <property type="match status" value="1"/>
</dbReference>
<dbReference type="EMBL" id="JAUYVH010000009">
    <property type="protein sequence ID" value="MDQ9171474.1"/>
    <property type="molecule type" value="Genomic_DNA"/>
</dbReference>
<gene>
    <name evidence="2" type="primary">iscR</name>
    <name evidence="2" type="ORF">Q8A64_13760</name>
</gene>
<keyword evidence="3" id="KW-1185">Reference proteome</keyword>
<comment type="caution">
    <text evidence="2">The sequence shown here is derived from an EMBL/GenBank/DDBJ whole genome shotgun (WGS) entry which is preliminary data.</text>
</comment>